<reference evidence="3 4" key="1">
    <citation type="submission" date="2016-09" db="EMBL/GenBank/DDBJ databases">
        <title>Metabolic pathway, cell adaptation mechanisms and a novel monoxygenase revealed through proteogenomic-transcription analysis of a Sphingomonas haloaromaticamans strain degrading the fungicide ortho-phenylphenol.</title>
        <authorList>
            <person name="Perruchon C."/>
            <person name="Papadopoulou E.S."/>
            <person name="Rousidou C."/>
            <person name="Vasileiadis S."/>
            <person name="Tanou G."/>
            <person name="Amoutzias G."/>
            <person name="Molassiotis A."/>
            <person name="Karpouzas D.G."/>
        </authorList>
    </citation>
    <scope>NUCLEOTIDE SEQUENCE [LARGE SCALE GENOMIC DNA]</scope>
    <source>
        <strain evidence="3 4">P3</strain>
    </source>
</reference>
<dbReference type="OrthoDB" id="8775303at2"/>
<dbReference type="AlphaFoldDB" id="A0A1S1HK79"/>
<evidence type="ECO:0000313" key="3">
    <source>
        <dbReference type="EMBL" id="OHT20940.1"/>
    </source>
</evidence>
<evidence type="ECO:0000259" key="2">
    <source>
        <dbReference type="Pfam" id="PF07589"/>
    </source>
</evidence>
<organism evidence="3 4">
    <name type="scientific">Edaphosphingomonas haloaromaticamans</name>
    <dbReference type="NCBI Taxonomy" id="653954"/>
    <lineage>
        <taxon>Bacteria</taxon>
        <taxon>Pseudomonadati</taxon>
        <taxon>Pseudomonadota</taxon>
        <taxon>Alphaproteobacteria</taxon>
        <taxon>Sphingomonadales</taxon>
        <taxon>Rhizorhabdaceae</taxon>
        <taxon>Edaphosphingomonas</taxon>
    </lineage>
</organism>
<dbReference type="Proteomes" id="UP000179467">
    <property type="component" value="Unassembled WGS sequence"/>
</dbReference>
<dbReference type="EMBL" id="MIPT01000001">
    <property type="protein sequence ID" value="OHT20940.1"/>
    <property type="molecule type" value="Genomic_DNA"/>
</dbReference>
<dbReference type="InterPro" id="IPR013424">
    <property type="entry name" value="Ice-binding_C"/>
</dbReference>
<name>A0A1S1HK79_9SPHN</name>
<evidence type="ECO:0000256" key="1">
    <source>
        <dbReference type="SAM" id="SignalP"/>
    </source>
</evidence>
<dbReference type="Pfam" id="PF07589">
    <property type="entry name" value="PEP-CTERM"/>
    <property type="match status" value="1"/>
</dbReference>
<keyword evidence="1" id="KW-0732">Signal</keyword>
<feature type="chain" id="PRO_5010359339" description="Ice-binding protein C-terminal domain-containing protein" evidence="1">
    <location>
        <begin position="24"/>
        <end position="216"/>
    </location>
</feature>
<evidence type="ECO:0000313" key="4">
    <source>
        <dbReference type="Proteomes" id="UP000179467"/>
    </source>
</evidence>
<feature type="domain" description="Ice-binding protein C-terminal" evidence="2">
    <location>
        <begin position="183"/>
        <end position="209"/>
    </location>
</feature>
<accession>A0A1S1HK79</accession>
<gene>
    <name evidence="3" type="ORF">BHE75_02945</name>
</gene>
<proteinExistence type="predicted"/>
<sequence length="216" mass="22362">MRRMLVVAAAAAAALGLAMPAQSALVASGITSVTDVPSDNDFASDLAGLTLTKMAFGYSIGVVGAPVNISVFRVAAESGDNNWVEINGTNYPEGNDAWDLGDLLITYSQASDGPLSGNISFNSISGLGSPAVALFVPDGVGSNTGDEYISSSLFFGFNDAGSPDGDFDDYIIRITSVDIRSNAVPEPHTWLMLILGFGMIGASIRYGRKNVIPTAA</sequence>
<protein>
    <recommendedName>
        <fullName evidence="2">Ice-binding protein C-terminal domain-containing protein</fullName>
    </recommendedName>
</protein>
<keyword evidence="4" id="KW-1185">Reference proteome</keyword>
<dbReference type="NCBIfam" id="NF035944">
    <property type="entry name" value="PEPxxWA-CTERM"/>
    <property type="match status" value="1"/>
</dbReference>
<comment type="caution">
    <text evidence="3">The sequence shown here is derived from an EMBL/GenBank/DDBJ whole genome shotgun (WGS) entry which is preliminary data.</text>
</comment>
<feature type="signal peptide" evidence="1">
    <location>
        <begin position="1"/>
        <end position="23"/>
    </location>
</feature>